<dbReference type="HOGENOM" id="CLU_2209416_0_0_1"/>
<organism evidence="2 3">
    <name type="scientific">Arthroderma otae (strain ATCC MYA-4605 / CBS 113480)</name>
    <name type="common">Microsporum canis</name>
    <dbReference type="NCBI Taxonomy" id="554155"/>
    <lineage>
        <taxon>Eukaryota</taxon>
        <taxon>Fungi</taxon>
        <taxon>Dikarya</taxon>
        <taxon>Ascomycota</taxon>
        <taxon>Pezizomycotina</taxon>
        <taxon>Eurotiomycetes</taxon>
        <taxon>Eurotiomycetidae</taxon>
        <taxon>Onygenales</taxon>
        <taxon>Arthrodermataceae</taxon>
        <taxon>Microsporum</taxon>
    </lineage>
</organism>
<feature type="signal peptide" evidence="1">
    <location>
        <begin position="1"/>
        <end position="28"/>
    </location>
</feature>
<protein>
    <submittedName>
        <fullName evidence="2">Uncharacterized protein</fullName>
    </submittedName>
</protein>
<gene>
    <name evidence="2" type="ORF">MCYG_01913</name>
</gene>
<dbReference type="RefSeq" id="XP_002848979.1">
    <property type="nucleotide sequence ID" value="XM_002848933.1"/>
</dbReference>
<dbReference type="AlphaFoldDB" id="C5FIB4"/>
<sequence>MGANKGRGRREMPLLAVLALSRMCGSCASNFPGENFERKKGIKAPITPITRISPKEASKATSQRAEKAINELSILLSLMSKTKDEREALLGFRLEITVILNLATCCS</sequence>
<feature type="chain" id="PRO_5002949496" evidence="1">
    <location>
        <begin position="29"/>
        <end position="107"/>
    </location>
</feature>
<dbReference type="VEuPathDB" id="FungiDB:MCYG_01913"/>
<dbReference type="Proteomes" id="UP000002035">
    <property type="component" value="Unassembled WGS sequence"/>
</dbReference>
<accession>C5FIB4</accession>
<proteinExistence type="predicted"/>
<dbReference type="EMBL" id="DS995702">
    <property type="protein sequence ID" value="EEQ29094.1"/>
    <property type="molecule type" value="Genomic_DNA"/>
</dbReference>
<evidence type="ECO:0000256" key="1">
    <source>
        <dbReference type="SAM" id="SignalP"/>
    </source>
</evidence>
<keyword evidence="1" id="KW-0732">Signal</keyword>
<evidence type="ECO:0000313" key="3">
    <source>
        <dbReference type="Proteomes" id="UP000002035"/>
    </source>
</evidence>
<dbReference type="GeneID" id="9229031"/>
<reference evidence="3" key="1">
    <citation type="journal article" date="2012" name="MBio">
        <title>Comparative genome analysis of Trichophyton rubrum and related dermatophytes reveals candidate genes involved in infection.</title>
        <authorList>
            <person name="Martinez D.A."/>
            <person name="Oliver B.G."/>
            <person name="Graeser Y."/>
            <person name="Goldberg J.M."/>
            <person name="Li W."/>
            <person name="Martinez-Rossi N.M."/>
            <person name="Monod M."/>
            <person name="Shelest E."/>
            <person name="Barton R.C."/>
            <person name="Birch E."/>
            <person name="Brakhage A.A."/>
            <person name="Chen Z."/>
            <person name="Gurr S.J."/>
            <person name="Heiman D."/>
            <person name="Heitman J."/>
            <person name="Kosti I."/>
            <person name="Rossi A."/>
            <person name="Saif S."/>
            <person name="Samalova M."/>
            <person name="Saunders C.W."/>
            <person name="Shea T."/>
            <person name="Summerbell R.C."/>
            <person name="Xu J."/>
            <person name="Young S."/>
            <person name="Zeng Q."/>
            <person name="Birren B.W."/>
            <person name="Cuomo C.A."/>
            <person name="White T.C."/>
        </authorList>
    </citation>
    <scope>NUCLEOTIDE SEQUENCE [LARGE SCALE GENOMIC DNA]</scope>
    <source>
        <strain evidence="3">ATCC MYA-4605 / CBS 113480</strain>
    </source>
</reference>
<keyword evidence="3" id="KW-1185">Reference proteome</keyword>
<name>C5FIB4_ARTOC</name>
<evidence type="ECO:0000313" key="2">
    <source>
        <dbReference type="EMBL" id="EEQ29094.1"/>
    </source>
</evidence>